<accession>A0ABR5AHQ6</accession>
<keyword evidence="1" id="KW-1133">Transmembrane helix</keyword>
<keyword evidence="1" id="KW-0472">Membrane</keyword>
<name>A0ABR5AHQ6_9BACL</name>
<dbReference type="RefSeq" id="WP_041047882.1">
    <property type="nucleotide sequence ID" value="NZ_JXAK01000019.1"/>
</dbReference>
<evidence type="ECO:0000256" key="1">
    <source>
        <dbReference type="SAM" id="Phobius"/>
    </source>
</evidence>
<dbReference type="Proteomes" id="UP000031967">
    <property type="component" value="Unassembled WGS sequence"/>
</dbReference>
<evidence type="ECO:0000313" key="2">
    <source>
        <dbReference type="EMBL" id="KIL40549.1"/>
    </source>
</evidence>
<gene>
    <name evidence="2" type="ORF">SD70_12390</name>
</gene>
<dbReference type="EMBL" id="JXAK01000019">
    <property type="protein sequence ID" value="KIL40549.1"/>
    <property type="molecule type" value="Genomic_DNA"/>
</dbReference>
<keyword evidence="3" id="KW-1185">Reference proteome</keyword>
<evidence type="ECO:0000313" key="3">
    <source>
        <dbReference type="Proteomes" id="UP000031967"/>
    </source>
</evidence>
<feature type="transmembrane region" description="Helical" evidence="1">
    <location>
        <begin position="6"/>
        <end position="26"/>
    </location>
</feature>
<sequence>MTYIALLLFGYLIALTFIMLASLWYIRWLMGKMVFSKQRDIEAIASSGTLPEAWSRKFERKMIRLREAGRHNSLKKVQSAARRSYLRKLSRLAGYVRRSRLIESEESRKYALRQLQMLDREWRSAQDESVS</sequence>
<reference evidence="2 3" key="1">
    <citation type="submission" date="2014-12" db="EMBL/GenBank/DDBJ databases">
        <title>Draft genome sequence of Paenibacillus kamchatkensis strain B-2647.</title>
        <authorList>
            <person name="Karlyshev A.V."/>
            <person name="Kudryashova E.B."/>
        </authorList>
    </citation>
    <scope>NUCLEOTIDE SEQUENCE [LARGE SCALE GENOMIC DNA]</scope>
    <source>
        <strain evidence="2 3">VKM B-2647</strain>
    </source>
</reference>
<keyword evidence="1" id="KW-0812">Transmembrane</keyword>
<proteinExistence type="predicted"/>
<comment type="caution">
    <text evidence="2">The sequence shown here is derived from an EMBL/GenBank/DDBJ whole genome shotgun (WGS) entry which is preliminary data.</text>
</comment>
<protein>
    <submittedName>
        <fullName evidence="2">Uncharacterized protein</fullName>
    </submittedName>
</protein>
<organism evidence="2 3">
    <name type="scientific">Gordoniibacillus kamchatkensis</name>
    <dbReference type="NCBI Taxonomy" id="1590651"/>
    <lineage>
        <taxon>Bacteria</taxon>
        <taxon>Bacillati</taxon>
        <taxon>Bacillota</taxon>
        <taxon>Bacilli</taxon>
        <taxon>Bacillales</taxon>
        <taxon>Paenibacillaceae</taxon>
        <taxon>Gordoniibacillus</taxon>
    </lineage>
</organism>